<dbReference type="GO" id="GO:0016787">
    <property type="term" value="F:hydrolase activity"/>
    <property type="evidence" value="ECO:0007669"/>
    <property type="project" value="InterPro"/>
</dbReference>
<proteinExistence type="predicted"/>
<dbReference type="InterPro" id="IPR006935">
    <property type="entry name" value="Helicase/UvrB_N"/>
</dbReference>
<evidence type="ECO:0000313" key="2">
    <source>
        <dbReference type="EMBL" id="AZZ67411.1"/>
    </source>
</evidence>
<dbReference type="SUPFAM" id="SSF52540">
    <property type="entry name" value="P-loop containing nucleoside triphosphate hydrolases"/>
    <property type="match status" value="2"/>
</dbReference>
<name>A0A9W4E9Z1_LACJH</name>
<dbReference type="InterPro" id="IPR027417">
    <property type="entry name" value="P-loop_NTPase"/>
</dbReference>
<dbReference type="InterPro" id="IPR014001">
    <property type="entry name" value="Helicase_ATP-bd"/>
</dbReference>
<feature type="domain" description="Helicase ATP-binding" evidence="1">
    <location>
        <begin position="539"/>
        <end position="818"/>
    </location>
</feature>
<dbReference type="RefSeq" id="WP_127835698.1">
    <property type="nucleotide sequence ID" value="NZ_CP121285.1"/>
</dbReference>
<protein>
    <recommendedName>
        <fullName evidence="1">Helicase ATP-binding domain-containing protein</fullName>
    </recommendedName>
</protein>
<dbReference type="GO" id="GO:0003677">
    <property type="term" value="F:DNA binding"/>
    <property type="evidence" value="ECO:0007669"/>
    <property type="project" value="InterPro"/>
</dbReference>
<accession>A0A9W4E9Z1</accession>
<dbReference type="InterPro" id="IPR000330">
    <property type="entry name" value="SNF2_N"/>
</dbReference>
<dbReference type="SMART" id="SM00487">
    <property type="entry name" value="DEXDc"/>
    <property type="match status" value="1"/>
</dbReference>
<sequence>MDSKDSKVRKYLAERANLVSAIRFPQDAFQQTANAEVVSDLLIFQKKDRPEVLSEYPNWVSLGLTEDDLPINEYFLDHPDHVFGTLSTKSGPFGPDLAVLPGEKSLGELFSNITVPHVYAPSVRPVVIEDTEHPGAVPADPSLRDYSYGIIDGKLYYREGDTMYPPAVGATPEKRIRSMIDLASKMHKVIDLQMEDAEDQEVEAAQKELNSAYDTFVKSYDRINSTANGRAFSQDSDYFLICGLENLDAKGNFVSKADIFSKRTISPTKAAVHCETAEDAMVESFRSLGHIDLSFMNDLLGWGENGKNKIVKDLSGVIYRNPSFDSSDWYDGWESSDQYLSGNVRTKLEDAEKAAESDPRYTGNVEALKAVQPEPIEASEISIRLGATWIKKSYYKDFMDELFDLHGWQRRDHEILFEPMTGRWSITEKNHFSYDNVAVYETYGTQRKNAGYILEDCLNLSATVVYDTDGHGNRWKNEKETQLAQMKQEEMKRAFADWILKDPDRRKDLTDTYNRLFNSTRERTFDGSYLKDHLPGINRSIQLRPHQLAAVSRTLLSGNTLLAHAVGAGKTFEMIASAMEAKRLGLCHKSMFVVPNHLVEQWGKDFLLLYPGANILVADKKTFAKNNRKKFTARIAAGDYDAVIIGHSQFEMIPMSKEVQTEYFNREIDSAMEAMEQAKSDYSDASQRRFTIQQLQMFIKSMQTRLNKILDKGSKDDVINFEKLGIDRLYVDEAHNYKNLYFYSKLSRVPGVNSGSDTAKTLDLAMKVSYLNQLTNYKGVIFATGTPVSNSVSECYTMMKYLEPQILEQNGFNNFDAWATTFGEVTTAMELAPEGNGFRMKQRFAKFYNVPELMKIFREVSDIKVSEDLQLDVPEAERETIVAKPSQDQKRLMKDLSDRAKAIHQHIVDSSEDNMLKITTDGRKIGLDPRLFDPNSFDDPESKVNLAVDKIYSIWTDTQKDKLTQMVFCDFSVPGKEGFNVYDDMKNKLIAKGIPAEEIAFIHSANTDAKKEQLFSQVRAGNVRILFGSTAKMGEGTNCQDRLIALHHLDAPWKPSDVGRILRTFKIKKNVEVTDNGKIII</sequence>
<dbReference type="Gene3D" id="3.40.50.300">
    <property type="entry name" value="P-loop containing nucleotide triphosphate hydrolases"/>
    <property type="match status" value="2"/>
</dbReference>
<dbReference type="InterPro" id="IPR052933">
    <property type="entry name" value="DNA_Protect_Modify"/>
</dbReference>
<evidence type="ECO:0000313" key="3">
    <source>
        <dbReference type="Proteomes" id="UP000283758"/>
    </source>
</evidence>
<dbReference type="EMBL" id="CP032680">
    <property type="protein sequence ID" value="AZZ67411.1"/>
    <property type="molecule type" value="Genomic_DNA"/>
</dbReference>
<organism evidence="2 3">
    <name type="scientific">Lactobacillus johnsonii</name>
    <dbReference type="NCBI Taxonomy" id="33959"/>
    <lineage>
        <taxon>Bacteria</taxon>
        <taxon>Bacillati</taxon>
        <taxon>Bacillota</taxon>
        <taxon>Bacilli</taxon>
        <taxon>Lactobacillales</taxon>
        <taxon>Lactobacillaceae</taxon>
        <taxon>Lactobacillus</taxon>
    </lineage>
</organism>
<dbReference type="Pfam" id="PF00176">
    <property type="entry name" value="SNF2-rel_dom"/>
    <property type="match status" value="1"/>
</dbReference>
<dbReference type="PANTHER" id="PTHR41313:SF1">
    <property type="entry name" value="DNA METHYLASE ADENINE-SPECIFIC DOMAIN-CONTAINING PROTEIN"/>
    <property type="match status" value="1"/>
</dbReference>
<dbReference type="GO" id="GO:0005524">
    <property type="term" value="F:ATP binding"/>
    <property type="evidence" value="ECO:0007669"/>
    <property type="project" value="InterPro"/>
</dbReference>
<dbReference type="PANTHER" id="PTHR41313">
    <property type="entry name" value="ADENINE-SPECIFIC METHYLTRANSFERASE"/>
    <property type="match status" value="1"/>
</dbReference>
<reference evidence="2 3" key="1">
    <citation type="submission" date="2018-10" db="EMBL/GenBank/DDBJ databases">
        <title>Complete genome sequencing of Lactobacillus johnsonii ZLJ010.</title>
        <authorList>
            <person name="Zhang W."/>
            <person name="Ji H."/>
            <person name="Wang J."/>
            <person name="Zhang D."/>
            <person name="Liu H."/>
            <person name="Wang S."/>
            <person name="Wang Y."/>
        </authorList>
    </citation>
    <scope>NUCLEOTIDE SEQUENCE [LARGE SCALE GENOMIC DNA]</scope>
    <source>
        <strain evidence="2 3">ZLJ010</strain>
    </source>
</reference>
<gene>
    <name evidence="2" type="ORF">D7321_04555</name>
</gene>
<dbReference type="AlphaFoldDB" id="A0A9W4E9Z1"/>
<dbReference type="Proteomes" id="UP000283758">
    <property type="component" value="Chromosome"/>
</dbReference>
<evidence type="ECO:0000259" key="1">
    <source>
        <dbReference type="SMART" id="SM00487"/>
    </source>
</evidence>
<dbReference type="Pfam" id="PF04851">
    <property type="entry name" value="ResIII"/>
    <property type="match status" value="1"/>
</dbReference>